<dbReference type="OrthoDB" id="16906at2759"/>
<evidence type="ECO:0000313" key="17">
    <source>
        <dbReference type="EMBL" id="CDW91678.1"/>
    </source>
</evidence>
<feature type="binding site" evidence="16">
    <location>
        <position position="127"/>
    </location>
    <ligand>
        <name>Fe cation</name>
        <dbReference type="ChEBI" id="CHEBI:24875"/>
        <label>1</label>
    </ligand>
</feature>
<dbReference type="Pfam" id="PF01786">
    <property type="entry name" value="AOX"/>
    <property type="match status" value="1"/>
</dbReference>
<evidence type="ECO:0000256" key="11">
    <source>
        <dbReference type="ARBA" id="ARBA00023002"/>
    </source>
</evidence>
<comment type="similarity">
    <text evidence="2">Belongs to the alternative oxidase family.</text>
</comment>
<dbReference type="Gene3D" id="1.20.1260.140">
    <property type="entry name" value="Alternative oxidase"/>
    <property type="match status" value="1"/>
</dbReference>
<keyword evidence="9" id="KW-0249">Electron transport</keyword>
<name>A0A078BDL4_STYLE</name>
<evidence type="ECO:0000256" key="9">
    <source>
        <dbReference type="ARBA" id="ARBA00022982"/>
    </source>
</evidence>
<evidence type="ECO:0000256" key="8">
    <source>
        <dbReference type="ARBA" id="ARBA00022946"/>
    </source>
</evidence>
<dbReference type="AlphaFoldDB" id="A0A078BDL4"/>
<gene>
    <name evidence="17" type="primary">Contig5769.g6179</name>
    <name evidence="17" type="ORF">STYLEM_20837</name>
</gene>
<evidence type="ECO:0000313" key="18">
    <source>
        <dbReference type="Proteomes" id="UP000039865"/>
    </source>
</evidence>
<feature type="binding site" evidence="16">
    <location>
        <position position="235"/>
    </location>
    <ligand>
        <name>Fe cation</name>
        <dbReference type="ChEBI" id="CHEBI:24875"/>
        <label>2</label>
    </ligand>
</feature>
<keyword evidence="13" id="KW-0496">Mitochondrion</keyword>
<reference evidence="17 18" key="1">
    <citation type="submission" date="2014-06" db="EMBL/GenBank/DDBJ databases">
        <authorList>
            <person name="Swart Estienne"/>
        </authorList>
    </citation>
    <scope>NUCLEOTIDE SEQUENCE [LARGE SCALE GENOMIC DNA]</scope>
    <source>
        <strain evidence="17 18">130c</strain>
    </source>
</reference>
<feature type="binding site" evidence="16">
    <location>
        <position position="88"/>
    </location>
    <ligand>
        <name>Fe cation</name>
        <dbReference type="ChEBI" id="CHEBI:24875"/>
        <label>1</label>
    </ligand>
</feature>
<comment type="subcellular location">
    <subcellularLocation>
        <location evidence="1">Mitochondrion inner membrane</location>
    </subcellularLocation>
</comment>
<dbReference type="InterPro" id="IPR038659">
    <property type="entry name" value="AOX_sf"/>
</dbReference>
<dbReference type="PIRSF" id="PIRSF005229">
    <property type="entry name" value="AOX"/>
    <property type="match status" value="1"/>
</dbReference>
<evidence type="ECO:0000256" key="16">
    <source>
        <dbReference type="PIRSR" id="PIRSR005229-1"/>
    </source>
</evidence>
<evidence type="ECO:0000256" key="1">
    <source>
        <dbReference type="ARBA" id="ARBA00004273"/>
    </source>
</evidence>
<evidence type="ECO:0000256" key="12">
    <source>
        <dbReference type="ARBA" id="ARBA00023004"/>
    </source>
</evidence>
<protein>
    <submittedName>
        <fullName evidence="17">Alternative oxidase isoform b</fullName>
    </submittedName>
</protein>
<dbReference type="PANTHER" id="PTHR31803:SF3">
    <property type="entry name" value="ALTERNATIVE OXIDASE"/>
    <property type="match status" value="1"/>
</dbReference>
<dbReference type="GO" id="GO:0005743">
    <property type="term" value="C:mitochondrial inner membrane"/>
    <property type="evidence" value="ECO:0007669"/>
    <property type="project" value="UniProtKB-SubCell"/>
</dbReference>
<feature type="binding site" evidence="16">
    <location>
        <position position="130"/>
    </location>
    <ligand>
        <name>Fe cation</name>
        <dbReference type="ChEBI" id="CHEBI:24875"/>
        <label>1</label>
    </ligand>
</feature>
<evidence type="ECO:0000256" key="3">
    <source>
        <dbReference type="ARBA" id="ARBA00022448"/>
    </source>
</evidence>
<dbReference type="FunFam" id="1.20.1260.140:FF:000002">
    <property type="entry name" value="Alternative oxidase"/>
    <property type="match status" value="1"/>
</dbReference>
<feature type="binding site" evidence="16">
    <location>
        <position position="232"/>
    </location>
    <ligand>
        <name>Fe cation</name>
        <dbReference type="ChEBI" id="CHEBI:24875"/>
        <label>2</label>
    </ligand>
</feature>
<dbReference type="EMBL" id="CCKQ01019659">
    <property type="protein sequence ID" value="CDW91678.1"/>
    <property type="molecule type" value="Genomic_DNA"/>
</dbReference>
<keyword evidence="3" id="KW-0813">Transport</keyword>
<evidence type="ECO:0000256" key="15">
    <source>
        <dbReference type="ARBA" id="ARBA00025285"/>
    </source>
</evidence>
<keyword evidence="7" id="KW-0999">Mitochondrion inner membrane</keyword>
<evidence type="ECO:0000256" key="13">
    <source>
        <dbReference type="ARBA" id="ARBA00023128"/>
    </source>
</evidence>
<evidence type="ECO:0000256" key="4">
    <source>
        <dbReference type="ARBA" id="ARBA00022660"/>
    </source>
</evidence>
<dbReference type="GO" id="GO:0009916">
    <property type="term" value="F:alternative oxidase activity"/>
    <property type="evidence" value="ECO:0007669"/>
    <property type="project" value="InterPro"/>
</dbReference>
<keyword evidence="5" id="KW-0812">Transmembrane</keyword>
<feature type="binding site" evidence="16">
    <location>
        <position position="178"/>
    </location>
    <ligand>
        <name>Fe cation</name>
        <dbReference type="ChEBI" id="CHEBI:24875"/>
        <label>2</label>
    </ligand>
</feature>
<sequence>MSSAKKLLEQLPKHKMILDPKSYRMAHPVYSLKDIETIAVTHRKPENFRDKFALNLIRIMRSSFDFVTGYNEKKMTTSQWLNRVVFLETVAGVPGMVGGMTRHLKSLRTLKPDHGWIHNLLEEAENERTHLFIFLDLKQPKWMFKTMIAMAQGVFYNLYFLSYLVAPKYCHRFVGYLEEEAVHTYTVLLRQIDDGSLPEWKNMPATQMAKEYYNLPEDATLRDVILSIRADESIHREVNHYVTDQQVEEPVESEEVYIVNRKYNSGDFGHEHRLIQDITK</sequence>
<dbReference type="OMA" id="VHTYTRA"/>
<keyword evidence="11" id="KW-0560">Oxidoreductase</keyword>
<dbReference type="Proteomes" id="UP000039865">
    <property type="component" value="Unassembled WGS sequence"/>
</dbReference>
<evidence type="ECO:0000256" key="7">
    <source>
        <dbReference type="ARBA" id="ARBA00022792"/>
    </source>
</evidence>
<proteinExistence type="inferred from homology"/>
<evidence type="ECO:0000256" key="10">
    <source>
        <dbReference type="ARBA" id="ARBA00022989"/>
    </source>
</evidence>
<dbReference type="InParanoid" id="A0A078BDL4"/>
<evidence type="ECO:0000256" key="14">
    <source>
        <dbReference type="ARBA" id="ARBA00023136"/>
    </source>
</evidence>
<dbReference type="CDD" id="cd01053">
    <property type="entry name" value="AOX"/>
    <property type="match status" value="1"/>
</dbReference>
<keyword evidence="4" id="KW-0679">Respiratory chain</keyword>
<feature type="binding site" evidence="16">
    <location>
        <position position="232"/>
    </location>
    <ligand>
        <name>Fe cation</name>
        <dbReference type="ChEBI" id="CHEBI:24875"/>
        <label>1</label>
    </ligand>
</feature>
<dbReference type="GO" id="GO:0010230">
    <property type="term" value="P:alternative respiration"/>
    <property type="evidence" value="ECO:0007669"/>
    <property type="project" value="TreeGrafter"/>
</dbReference>
<evidence type="ECO:0000256" key="6">
    <source>
        <dbReference type="ARBA" id="ARBA00022723"/>
    </source>
</evidence>
<keyword evidence="8" id="KW-0809">Transit peptide</keyword>
<keyword evidence="18" id="KW-1185">Reference proteome</keyword>
<accession>A0A078BDL4</accession>
<dbReference type="PANTHER" id="PTHR31803">
    <property type="entry name" value="ALTERNATIVE OXIDASE"/>
    <property type="match status" value="1"/>
</dbReference>
<keyword evidence="12 16" id="KW-0408">Iron</keyword>
<organism evidence="17 18">
    <name type="scientific">Stylonychia lemnae</name>
    <name type="common">Ciliate</name>
    <dbReference type="NCBI Taxonomy" id="5949"/>
    <lineage>
        <taxon>Eukaryota</taxon>
        <taxon>Sar</taxon>
        <taxon>Alveolata</taxon>
        <taxon>Ciliophora</taxon>
        <taxon>Intramacronucleata</taxon>
        <taxon>Spirotrichea</taxon>
        <taxon>Stichotrichia</taxon>
        <taxon>Sporadotrichida</taxon>
        <taxon>Oxytrichidae</taxon>
        <taxon>Stylonychinae</taxon>
        <taxon>Stylonychia</taxon>
    </lineage>
</organism>
<keyword evidence="6 16" id="KW-0479">Metal-binding</keyword>
<dbReference type="InterPro" id="IPR002680">
    <property type="entry name" value="AOX"/>
</dbReference>
<keyword evidence="14" id="KW-0472">Membrane</keyword>
<keyword evidence="10" id="KW-1133">Transmembrane helix</keyword>
<evidence type="ECO:0000256" key="2">
    <source>
        <dbReference type="ARBA" id="ARBA00008388"/>
    </source>
</evidence>
<dbReference type="GO" id="GO:0046872">
    <property type="term" value="F:metal ion binding"/>
    <property type="evidence" value="ECO:0007669"/>
    <property type="project" value="UniProtKB-KW"/>
</dbReference>
<evidence type="ECO:0000256" key="5">
    <source>
        <dbReference type="ARBA" id="ARBA00022692"/>
    </source>
</evidence>
<comment type="function">
    <text evidence="15">Catalyzes cyanide-resistant oxygen consumption. May increase respiration when the cytochrome respiratory pathway is restricted, or in response to low temperatures.</text>
</comment>
<feature type="binding site" evidence="16">
    <location>
        <position position="127"/>
    </location>
    <ligand>
        <name>Fe cation</name>
        <dbReference type="ChEBI" id="CHEBI:24875"/>
        <label>2</label>
    </ligand>
</feature>
<comment type="cofactor">
    <cofactor evidence="16">
        <name>Fe cation</name>
        <dbReference type="ChEBI" id="CHEBI:24875"/>
    </cofactor>
    <text evidence="16">Binds 2 iron ions per subunit.</text>
</comment>